<dbReference type="OrthoDB" id="4095993at2759"/>
<protein>
    <recommendedName>
        <fullName evidence="2">C2H2-type domain-containing protein</fullName>
    </recommendedName>
</protein>
<proteinExistence type="predicted"/>
<evidence type="ECO:0000313" key="3">
    <source>
        <dbReference type="EMBL" id="QOU21009.1"/>
    </source>
</evidence>
<dbReference type="GeneID" id="64572651"/>
<dbReference type="KEGG" id="bbrx:BRETT_000726"/>
<reference evidence="3" key="1">
    <citation type="submission" date="2020-10" db="EMBL/GenBank/DDBJ databases">
        <authorList>
            <person name="Palmer J.M."/>
        </authorList>
    </citation>
    <scope>NUCLEOTIDE SEQUENCE</scope>
    <source>
        <strain evidence="3">UCD 2041</strain>
    </source>
</reference>
<reference evidence="3" key="2">
    <citation type="journal article" name="BMC Genomics">
        <title>New genome assemblies reveal patterns of domestication and adaptation across Brettanomyces (Dekkera) species.</title>
        <authorList>
            <person name="Roach M.J."/>
            <person name="Borneman A.R."/>
        </authorList>
    </citation>
    <scope>NUCLEOTIDE SEQUENCE</scope>
    <source>
        <strain evidence="3">UCD 2041</strain>
    </source>
</reference>
<feature type="domain" description="C2H2-type" evidence="2">
    <location>
        <begin position="118"/>
        <end position="145"/>
    </location>
</feature>
<dbReference type="InterPro" id="IPR013087">
    <property type="entry name" value="Znf_C2H2_type"/>
</dbReference>
<organism evidence="3 4">
    <name type="scientific">Dekkera bruxellensis</name>
    <name type="common">Brettanomyces custersii</name>
    <dbReference type="NCBI Taxonomy" id="5007"/>
    <lineage>
        <taxon>Eukaryota</taxon>
        <taxon>Fungi</taxon>
        <taxon>Dikarya</taxon>
        <taxon>Ascomycota</taxon>
        <taxon>Saccharomycotina</taxon>
        <taxon>Pichiomycetes</taxon>
        <taxon>Pichiales</taxon>
        <taxon>Pichiaceae</taxon>
        <taxon>Brettanomyces</taxon>
    </lineage>
</organism>
<dbReference type="EMBL" id="CP063136">
    <property type="protein sequence ID" value="QOU21009.1"/>
    <property type="molecule type" value="Genomic_DNA"/>
</dbReference>
<sequence>MENNSNNRDKTAESNTNVILQGVASPKADHITLNNQVRECFNTIQEYAPEELEIQPLSSRNDAKNLQSKINQNELIDRSLVDTKLTRTGVHDSNDNMPSGRNSNTDVMNIAVGIDPKKICQFCGKTFAHSGSLGRHLDFFKGKKGHPFSLISKLRANVARRGDPELVKARRREKARKYNQRDYVKAKNRARRKIMSKVYRVKESAEMKFYKSINTPTLEESPSFPRLFLFFIPSTLWPDDLPDEYQLKQLIEWLRKEVYNKNRLGMLLTYISLDRILTKVEKAFAQWMNYDNQTRQVLWNKEMRRAACDAIGQLSLFDFATRKTYAGLLADKKKQEIVSEINGGAEREKTVEEKQSEFTIGNNSIFDNSKGDQFTPSEVAEVAKAATIEE</sequence>
<accession>A0A871R547</accession>
<evidence type="ECO:0000259" key="2">
    <source>
        <dbReference type="PROSITE" id="PS50157"/>
    </source>
</evidence>
<dbReference type="Proteomes" id="UP000663131">
    <property type="component" value="Chromosome 8"/>
</dbReference>
<keyword evidence="1" id="KW-0479">Metal-binding</keyword>
<name>A0A871R547_DEKBR</name>
<evidence type="ECO:0000256" key="1">
    <source>
        <dbReference type="PROSITE-ProRule" id="PRU00042"/>
    </source>
</evidence>
<gene>
    <name evidence="3" type="ORF">BRETT_000726</name>
</gene>
<keyword evidence="1" id="KW-0863">Zinc-finger</keyword>
<dbReference type="PROSITE" id="PS50157">
    <property type="entry name" value="ZINC_FINGER_C2H2_2"/>
    <property type="match status" value="1"/>
</dbReference>
<keyword evidence="1" id="KW-0862">Zinc</keyword>
<evidence type="ECO:0000313" key="4">
    <source>
        <dbReference type="Proteomes" id="UP000663131"/>
    </source>
</evidence>
<dbReference type="RefSeq" id="XP_041137502.1">
    <property type="nucleotide sequence ID" value="XM_041279288.1"/>
</dbReference>
<dbReference type="AlphaFoldDB" id="A0A871R547"/>
<dbReference type="GO" id="GO:0008270">
    <property type="term" value="F:zinc ion binding"/>
    <property type="evidence" value="ECO:0007669"/>
    <property type="project" value="UniProtKB-KW"/>
</dbReference>